<reference evidence="2 3" key="1">
    <citation type="journal article" date="2015" name="Genome Biol. Evol.">
        <title>Comparative Genomics of a Bacterivorous Green Alga Reveals Evolutionary Causalities and Consequences of Phago-Mixotrophic Mode of Nutrition.</title>
        <authorList>
            <person name="Burns J.A."/>
            <person name="Paasch A."/>
            <person name="Narechania A."/>
            <person name="Kim E."/>
        </authorList>
    </citation>
    <scope>NUCLEOTIDE SEQUENCE [LARGE SCALE GENOMIC DNA]</scope>
    <source>
        <strain evidence="2 3">PLY_AMNH</strain>
    </source>
</reference>
<feature type="region of interest" description="Disordered" evidence="1">
    <location>
        <begin position="238"/>
        <end position="281"/>
    </location>
</feature>
<protein>
    <submittedName>
        <fullName evidence="2">Uncharacterized protein</fullName>
    </submittedName>
</protein>
<keyword evidence="3" id="KW-1185">Reference proteome</keyword>
<dbReference type="EMBL" id="LGRX02033103">
    <property type="protein sequence ID" value="KAK3242919.1"/>
    <property type="molecule type" value="Genomic_DNA"/>
</dbReference>
<organism evidence="2 3">
    <name type="scientific">Cymbomonas tetramitiformis</name>
    <dbReference type="NCBI Taxonomy" id="36881"/>
    <lineage>
        <taxon>Eukaryota</taxon>
        <taxon>Viridiplantae</taxon>
        <taxon>Chlorophyta</taxon>
        <taxon>Pyramimonadophyceae</taxon>
        <taxon>Pyramimonadales</taxon>
        <taxon>Pyramimonadaceae</taxon>
        <taxon>Cymbomonas</taxon>
    </lineage>
</organism>
<evidence type="ECO:0000313" key="3">
    <source>
        <dbReference type="Proteomes" id="UP001190700"/>
    </source>
</evidence>
<feature type="region of interest" description="Disordered" evidence="1">
    <location>
        <begin position="105"/>
        <end position="188"/>
    </location>
</feature>
<proteinExistence type="predicted"/>
<feature type="compositionally biased region" description="Polar residues" evidence="1">
    <location>
        <begin position="209"/>
        <end position="225"/>
    </location>
</feature>
<feature type="region of interest" description="Disordered" evidence="1">
    <location>
        <begin position="202"/>
        <end position="225"/>
    </location>
</feature>
<comment type="caution">
    <text evidence="2">The sequence shown here is derived from an EMBL/GenBank/DDBJ whole genome shotgun (WGS) entry which is preliminary data.</text>
</comment>
<gene>
    <name evidence="2" type="ORF">CYMTET_47419</name>
</gene>
<evidence type="ECO:0000256" key="1">
    <source>
        <dbReference type="SAM" id="MobiDB-lite"/>
    </source>
</evidence>
<feature type="compositionally biased region" description="Polar residues" evidence="1">
    <location>
        <begin position="263"/>
        <end position="281"/>
    </location>
</feature>
<dbReference type="Proteomes" id="UP001190700">
    <property type="component" value="Unassembled WGS sequence"/>
</dbReference>
<evidence type="ECO:0000313" key="2">
    <source>
        <dbReference type="EMBL" id="KAK3242919.1"/>
    </source>
</evidence>
<dbReference type="AlphaFoldDB" id="A0AAE0EWL8"/>
<accession>A0AAE0EWL8</accession>
<sequence length="659" mass="75085">MVGFHPKQVSPRIPAATRIFLKHETLIRKRLCRHLLERLPLGFDERTSRCENYHFWKHQKTAYDEAWTALNPKQIEYPVFKKFPQRKQQPTGRSYSQKHAALKHANRPLTDLRHSNSATHARAKTPQPEDFIPLTDRTHSNSAPAIRSKTPQPEDFTATSQPPGINPTPRTLWVSGEPFSAPTNPKHPPAMYVNFHVMEDGKQKKRQTRCSTAPVSRPPKSTRQFMQACDTVDGIGRSLKMSSLKPPKYPNQHTPEHKPRGATKSSPSTHPGRLQTKTTQENPWATAVRCSTFSYDGLSTPSTTSLPSDSVSVQLSEEHSASVLRTSMHAADFVQESISWHVTKDQCCAFTRKSLKEFMYKVMGKKAVVDRLKQRKYCPFTTTEIEAMSGKASAAAHGGETDQAFIKGQTRKLMKDAALEKLRKEAMNILTEDYETYCKVCRDGADEMEHMRRFPVVKLPNGKTTCTVLHPSFSHVEKPSQPLDEDFFTILKQKAEQCVSTEFVSLYMHLVDATPAFAFPGGKELSKKYGPSLKKLQRIAEKTYRCYKMDFHKLTDIVRCSLVYDRLMGLCCALDYILEHIQEHGFCILRVKNRLHPDFDTKENGGYRDVSINVVSQQTGHVCEIQLHWLSIFKVKIGDQIGAESGHRRYIRCRDLRLE</sequence>
<name>A0AAE0EWL8_9CHLO</name>